<dbReference type="PIRSF" id="PIRSF018266">
    <property type="entry name" value="FecR"/>
    <property type="match status" value="1"/>
</dbReference>
<gene>
    <name evidence="4" type="ORF">DXB65_04290</name>
</gene>
<dbReference type="InterPro" id="IPR032508">
    <property type="entry name" value="FecR_C"/>
</dbReference>
<dbReference type="Pfam" id="PF16344">
    <property type="entry name" value="FecR_C"/>
    <property type="match status" value="1"/>
</dbReference>
<sequence length="338" mass="38877">MGMKDNYVYQILKQFFINSYPLEIEEKVQRWIIKDEWIDEKNRAMSAIWDDMEITPDDNTYKALESVKNTIKLLEYKKRRLRTTRILLSSAAVIIPVLLLLGSYFYINRNVEQIEVATSYNQQKQCTLPDGTVILLNSCTKMTYPSQFKDTIRVVTLEGEAYFSVARDTTKPFIVKTSDLSVRVLGTKFNLSAYPTNDRTIATLNSGKILVHVQSGKVDGRYILKTNQEIVYNKIDESVLINTATSKATDWKDGALIFQDATFNDIVSAIERRYGVTIDYNKQELPNIPYTIKFINNESLEEVLNILQDVVGGFEYKQEKSRITFIKKEGESMDKNGN</sequence>
<keyword evidence="1" id="KW-0812">Transmembrane</keyword>
<dbReference type="PANTHER" id="PTHR30273">
    <property type="entry name" value="PERIPLASMIC SIGNAL SENSOR AND SIGMA FACTOR ACTIVATOR FECR-RELATED"/>
    <property type="match status" value="1"/>
</dbReference>
<name>A0A3E5BKG8_9BACE</name>
<dbReference type="Gene3D" id="2.60.120.1440">
    <property type="match status" value="1"/>
</dbReference>
<dbReference type="EMBL" id="QSUL01000003">
    <property type="protein sequence ID" value="RGN38081.1"/>
    <property type="molecule type" value="Genomic_DNA"/>
</dbReference>
<keyword evidence="1" id="KW-0472">Membrane</keyword>
<protein>
    <submittedName>
        <fullName evidence="4">FecR family protein</fullName>
    </submittedName>
</protein>
<dbReference type="Gene3D" id="3.55.50.30">
    <property type="match status" value="1"/>
</dbReference>
<reference evidence="4 5" key="1">
    <citation type="submission" date="2018-08" db="EMBL/GenBank/DDBJ databases">
        <title>A genome reference for cultivated species of the human gut microbiota.</title>
        <authorList>
            <person name="Zou Y."/>
            <person name="Xue W."/>
            <person name="Luo G."/>
        </authorList>
    </citation>
    <scope>NUCLEOTIDE SEQUENCE [LARGE SCALE GENOMIC DNA]</scope>
    <source>
        <strain evidence="4 5">OM05-15BH</strain>
    </source>
</reference>
<dbReference type="Pfam" id="PF04773">
    <property type="entry name" value="FecR"/>
    <property type="match status" value="1"/>
</dbReference>
<feature type="domain" description="FecR protein" evidence="2">
    <location>
        <begin position="116"/>
        <end position="209"/>
    </location>
</feature>
<dbReference type="InterPro" id="IPR012373">
    <property type="entry name" value="Ferrdict_sens_TM"/>
</dbReference>
<accession>A0A3E5BKG8</accession>
<dbReference type="FunFam" id="2.60.120.1440:FF:000001">
    <property type="entry name" value="Putative anti-sigma factor"/>
    <property type="match status" value="1"/>
</dbReference>
<feature type="transmembrane region" description="Helical" evidence="1">
    <location>
        <begin position="86"/>
        <end position="107"/>
    </location>
</feature>
<dbReference type="AlphaFoldDB" id="A0A3E5BKG8"/>
<comment type="caution">
    <text evidence="4">The sequence shown here is derived from an EMBL/GenBank/DDBJ whole genome shotgun (WGS) entry which is preliminary data.</text>
</comment>
<evidence type="ECO:0000259" key="2">
    <source>
        <dbReference type="Pfam" id="PF04773"/>
    </source>
</evidence>
<keyword evidence="1" id="KW-1133">Transmembrane helix</keyword>
<dbReference type="GO" id="GO:0016989">
    <property type="term" value="F:sigma factor antagonist activity"/>
    <property type="evidence" value="ECO:0007669"/>
    <property type="project" value="TreeGrafter"/>
</dbReference>
<evidence type="ECO:0000259" key="3">
    <source>
        <dbReference type="Pfam" id="PF16344"/>
    </source>
</evidence>
<dbReference type="InterPro" id="IPR006860">
    <property type="entry name" value="FecR"/>
</dbReference>
<feature type="domain" description="Protein FecR C-terminal" evidence="3">
    <location>
        <begin position="256"/>
        <end position="324"/>
    </location>
</feature>
<dbReference type="Proteomes" id="UP000260983">
    <property type="component" value="Unassembled WGS sequence"/>
</dbReference>
<evidence type="ECO:0000256" key="1">
    <source>
        <dbReference type="SAM" id="Phobius"/>
    </source>
</evidence>
<proteinExistence type="predicted"/>
<evidence type="ECO:0000313" key="5">
    <source>
        <dbReference type="Proteomes" id="UP000260983"/>
    </source>
</evidence>
<dbReference type="PANTHER" id="PTHR30273:SF2">
    <property type="entry name" value="PROTEIN FECR"/>
    <property type="match status" value="1"/>
</dbReference>
<evidence type="ECO:0000313" key="4">
    <source>
        <dbReference type="EMBL" id="RGN38081.1"/>
    </source>
</evidence>
<organism evidence="4 5">
    <name type="scientific">Bacteroides oleiciplenus</name>
    <dbReference type="NCBI Taxonomy" id="626931"/>
    <lineage>
        <taxon>Bacteria</taxon>
        <taxon>Pseudomonadati</taxon>
        <taxon>Bacteroidota</taxon>
        <taxon>Bacteroidia</taxon>
        <taxon>Bacteroidales</taxon>
        <taxon>Bacteroidaceae</taxon>
        <taxon>Bacteroides</taxon>
    </lineage>
</organism>